<dbReference type="RefSeq" id="WP_274052685.1">
    <property type="nucleotide sequence ID" value="NZ_CP059693.1"/>
</dbReference>
<proteinExistence type="predicted"/>
<keyword evidence="2" id="KW-1185">Reference proteome</keyword>
<accession>A0ABY7VG12</accession>
<dbReference type="EMBL" id="CP059693">
    <property type="protein sequence ID" value="WDE12405.1"/>
    <property type="molecule type" value="Genomic_DNA"/>
</dbReference>
<name>A0ABY7VG12_9GAMM</name>
<dbReference type="Proteomes" id="UP001215231">
    <property type="component" value="Chromosome"/>
</dbReference>
<gene>
    <name evidence="1" type="ORF">H3N35_02660</name>
</gene>
<reference evidence="1 2" key="1">
    <citation type="journal article" date="2022" name="Mar. Drugs">
        <title>Bioassay-Guided Fractionation Leads to the Detection of Cholic Acid Generated by the Rare Thalassomonas sp.</title>
        <authorList>
            <person name="Pheiffer F."/>
            <person name="Schneider Y.K."/>
            <person name="Hansen E.H."/>
            <person name="Andersen J.H."/>
            <person name="Isaksson J."/>
            <person name="Busche T."/>
            <person name="R C."/>
            <person name="Kalinowski J."/>
            <person name="Zyl L.V."/>
            <person name="Trindade M."/>
        </authorList>
    </citation>
    <scope>NUCLEOTIDE SEQUENCE [LARGE SCALE GENOMIC DNA]</scope>
    <source>
        <strain evidence="1 2">A5K-61T</strain>
    </source>
</reference>
<organism evidence="1 2">
    <name type="scientific">Thalassomonas haliotis</name>
    <dbReference type="NCBI Taxonomy" id="485448"/>
    <lineage>
        <taxon>Bacteria</taxon>
        <taxon>Pseudomonadati</taxon>
        <taxon>Pseudomonadota</taxon>
        <taxon>Gammaproteobacteria</taxon>
        <taxon>Alteromonadales</taxon>
        <taxon>Colwelliaceae</taxon>
        <taxon>Thalassomonas</taxon>
    </lineage>
</organism>
<evidence type="ECO:0000313" key="2">
    <source>
        <dbReference type="Proteomes" id="UP001215231"/>
    </source>
</evidence>
<sequence>MPVSANHIQTQSTDRYEQFKEISLGATRDRAILLNDNDEFVVIDKYSAKAARHATKGGDYKQEYDSQLKEMGISKGLSGLKAAKAATQASLQSAMENRFESNKALNSAIKKMGLSSKSLFMTAGLIKLGLEKGEQTNAKIIQARLEKEKFAEFRHQDAENAKLVKEMQAGIKLDPGPYFITSDGIPQPMDIGMITPTMNEESQQHLKETLIHRYGSFITERAMNDVFKEPTENVTGDKIQQAAVTAKALTKELLSDNSSMLRQEFIKSTDEDKWPTYIEHERCEVLPKRSKFTYDLKNMAIAEQRSNIFLSGKDGDSQESLPAPHTRYAGTTGLGPCIGWIMQSQNGAVSTAHFDGANTRQTTKQYNNPFETCSQLAKVMDPQLGKHDHDDSSEVRSVITWGGARNENQTSGLNVWAMAEVSHEMGVEPEIYKTNDLTAAMDRETGKLFSFPQMGIVDSDLVDEHARTLLSGMKLHRTLTVPPELVMHSRLHSIHSTPFSNEYPIFQQKGDNIPPNYLRADINPRSDWLISSDEADTSDEELMYAPKVDVINGFSFKDYRDIRDAAGVFREVAQSKSELTDEVLNILKTRSEDSFHDFEYVKSAVMLRLTGKDDDSQTLKQTMNEFFSKPFINEENFRKAIESLVLEARI</sequence>
<evidence type="ECO:0000313" key="1">
    <source>
        <dbReference type="EMBL" id="WDE12405.1"/>
    </source>
</evidence>
<protein>
    <submittedName>
        <fullName evidence="1">Uncharacterized protein</fullName>
    </submittedName>
</protein>